<proteinExistence type="predicted"/>
<dbReference type="Gene3D" id="3.40.50.300">
    <property type="entry name" value="P-loop containing nucleotide triphosphate hydrolases"/>
    <property type="match status" value="1"/>
</dbReference>
<reference evidence="2" key="1">
    <citation type="journal article" date="2023" name="G3 (Bethesda)">
        <title>A reference genome for the long-term kleptoplast-retaining sea slug Elysia crispata morphotype clarki.</title>
        <authorList>
            <person name="Eastman K.E."/>
            <person name="Pendleton A.L."/>
            <person name="Shaikh M.A."/>
            <person name="Suttiyut T."/>
            <person name="Ogas R."/>
            <person name="Tomko P."/>
            <person name="Gavelis G."/>
            <person name="Widhalm J.R."/>
            <person name="Wisecaver J.H."/>
        </authorList>
    </citation>
    <scope>NUCLEOTIDE SEQUENCE</scope>
    <source>
        <strain evidence="2">ECLA1</strain>
    </source>
</reference>
<protein>
    <recommendedName>
        <fullName evidence="1">Probable DNA packing protein N-terminal domain-containing protein</fullName>
    </recommendedName>
</protein>
<dbReference type="InterPro" id="IPR003499">
    <property type="entry name" value="DNA_pack_N"/>
</dbReference>
<comment type="caution">
    <text evidence="2">The sequence shown here is derived from an EMBL/GenBank/DDBJ whole genome shotgun (WGS) entry which is preliminary data.</text>
</comment>
<evidence type="ECO:0000313" key="3">
    <source>
        <dbReference type="Proteomes" id="UP001283361"/>
    </source>
</evidence>
<organism evidence="2 3">
    <name type="scientific">Elysia crispata</name>
    <name type="common">lettuce slug</name>
    <dbReference type="NCBI Taxonomy" id="231223"/>
    <lineage>
        <taxon>Eukaryota</taxon>
        <taxon>Metazoa</taxon>
        <taxon>Spiralia</taxon>
        <taxon>Lophotrochozoa</taxon>
        <taxon>Mollusca</taxon>
        <taxon>Gastropoda</taxon>
        <taxon>Heterobranchia</taxon>
        <taxon>Euthyneura</taxon>
        <taxon>Panpulmonata</taxon>
        <taxon>Sacoglossa</taxon>
        <taxon>Placobranchoidea</taxon>
        <taxon>Plakobranchidae</taxon>
        <taxon>Elysia</taxon>
    </lineage>
</organism>
<feature type="domain" description="Probable DNA packing protein N-terminal" evidence="1">
    <location>
        <begin position="105"/>
        <end position="277"/>
    </location>
</feature>
<dbReference type="InterPro" id="IPR038435">
    <property type="entry name" value="DNA_pack_C_sf"/>
</dbReference>
<dbReference type="AlphaFoldDB" id="A0AAE0Z299"/>
<gene>
    <name evidence="2" type="ORF">RRG08_010282</name>
</gene>
<dbReference type="Pfam" id="PF02500">
    <property type="entry name" value="DNA_pack_N"/>
    <property type="match status" value="1"/>
</dbReference>
<name>A0AAE0Z299_9GAST</name>
<keyword evidence="3" id="KW-1185">Reference proteome</keyword>
<sequence>MKLADAFLLKRLMFDTPKERQSNKLFYCYNPHLTADRHLKKVRQEDEAAAMDVDEEEDDSWENSLGYLKALYGAPPQAVPQDAKSSSAPARGVSLIKKQLETLVPYVTFLNRIHNDVMEHPTTTHQMFQKSVFYEVLFFYCLYHTNKDTLNALILGCNDTYLGFAMASLERMRKKYTGKQYIAIIPRGLGKTRCIKLTIAVALVTFRKCELLAMAHTRSMVCTTKDDVETTLMSRFPPAVYGYETRHHEDCLIIEFPDGSYNRLKYASACRSASVRGNDPDIGFLDESLCVAEESYAAINPMIQRKHTKIGFVSSPISNKKDVLLNLVVNMEVMCQQINMYRLCYFCMHPLHVQHSTGHTGCYRKIFAPRYITYDEDNKRFEGVITRTEASYENEQGVIRPEDRANGQAGVLNPDDKPAFTKSFIRHLCTPTTHVRIEDLQIASRDIYYWIYIDPAYHSAKRSAIAIACVRFVKDTAVLCYMDRKLLTSGDIGNVSNLIQEMYSNCVVTLIRKAPADVKCNFFVAIENNSNPDSVRSYYNTWVDQRRRGGGRRVANDSNSEFFAFVKVYEGRNICYGYTLCDKFLIFDSVIHFLNSTHKNLFRVATAAEYGVNTKDICSLELLLKEIQTFHNKGGKFTGKISVGFTDDVVTCLIMALHMGRSYKGIAHSIVDNLRTERMTNCVPPWINIHCSCPLTAKPVYSKSTALMM</sequence>
<evidence type="ECO:0000259" key="1">
    <source>
        <dbReference type="Pfam" id="PF02500"/>
    </source>
</evidence>
<dbReference type="GO" id="GO:0051276">
    <property type="term" value="P:chromosome organization"/>
    <property type="evidence" value="ECO:0007669"/>
    <property type="project" value="InterPro"/>
</dbReference>
<accession>A0AAE0Z299</accession>
<evidence type="ECO:0000313" key="2">
    <source>
        <dbReference type="EMBL" id="KAK3761558.1"/>
    </source>
</evidence>
<dbReference type="Proteomes" id="UP001283361">
    <property type="component" value="Unassembled WGS sequence"/>
</dbReference>
<dbReference type="EMBL" id="JAWDGP010004873">
    <property type="protein sequence ID" value="KAK3761558.1"/>
    <property type="molecule type" value="Genomic_DNA"/>
</dbReference>
<dbReference type="Gene3D" id="3.30.420.320">
    <property type="match status" value="1"/>
</dbReference>
<dbReference type="InterPro" id="IPR027417">
    <property type="entry name" value="P-loop_NTPase"/>
</dbReference>